<reference evidence="2 4" key="1">
    <citation type="submission" date="2015-09" db="EMBL/GenBank/DDBJ databases">
        <authorList>
            <consortium name="Pathogen Informatics"/>
        </authorList>
    </citation>
    <scope>NUCLEOTIDE SEQUENCE [LARGE SCALE GENOMIC DNA]</scope>
    <source>
        <strain evidence="2 4">2789STDY5834939</strain>
    </source>
</reference>
<name>A0A174PIU5_9FIRM</name>
<dbReference type="PROSITE" id="PS51671">
    <property type="entry name" value="ACT"/>
    <property type="match status" value="1"/>
</dbReference>
<evidence type="ECO:0000259" key="1">
    <source>
        <dbReference type="PROSITE" id="PS51671"/>
    </source>
</evidence>
<evidence type="ECO:0000313" key="4">
    <source>
        <dbReference type="Proteomes" id="UP000095765"/>
    </source>
</evidence>
<dbReference type="OrthoDB" id="9788773at2"/>
<dbReference type="RefSeq" id="WP_006877091.1">
    <property type="nucleotide sequence ID" value="NZ_CABIWA010000009.1"/>
</dbReference>
<evidence type="ECO:0000313" key="5">
    <source>
        <dbReference type="Proteomes" id="UP000260828"/>
    </source>
</evidence>
<evidence type="ECO:0000313" key="3">
    <source>
        <dbReference type="EMBL" id="RGE69935.1"/>
    </source>
</evidence>
<accession>A0A174PIU5</accession>
<proteinExistence type="predicted"/>
<reference evidence="3 5" key="2">
    <citation type="submission" date="2018-08" db="EMBL/GenBank/DDBJ databases">
        <title>A genome reference for cultivated species of the human gut microbiota.</title>
        <authorList>
            <person name="Zou Y."/>
            <person name="Xue W."/>
            <person name="Luo G."/>
        </authorList>
    </citation>
    <scope>NUCLEOTIDE SEQUENCE [LARGE SCALE GENOMIC DNA]</scope>
    <source>
        <strain evidence="3 5">TF05-12AC</strain>
    </source>
</reference>
<protein>
    <submittedName>
        <fullName evidence="2">ACT domain-containing protein</fullName>
    </submittedName>
</protein>
<organism evidence="2 4">
    <name type="scientific">Anaerotruncus colihominis</name>
    <dbReference type="NCBI Taxonomy" id="169435"/>
    <lineage>
        <taxon>Bacteria</taxon>
        <taxon>Bacillati</taxon>
        <taxon>Bacillota</taxon>
        <taxon>Clostridia</taxon>
        <taxon>Eubacteriales</taxon>
        <taxon>Oscillospiraceae</taxon>
        <taxon>Anaerotruncus</taxon>
    </lineage>
</organism>
<dbReference type="EMBL" id="CZBE01000007">
    <property type="protein sequence ID" value="CUP58558.1"/>
    <property type="molecule type" value="Genomic_DNA"/>
</dbReference>
<dbReference type="GeneID" id="72465299"/>
<dbReference type="InterPro" id="IPR008310">
    <property type="entry name" value="UPF0735_ACT_dom-cont"/>
</dbReference>
<dbReference type="EMBL" id="QVME01000001">
    <property type="protein sequence ID" value="RGE69935.1"/>
    <property type="molecule type" value="Genomic_DNA"/>
</dbReference>
<dbReference type="InterPro" id="IPR002912">
    <property type="entry name" value="ACT_dom"/>
</dbReference>
<sequence>MEDVNFLLVDAKVLPDVFLKVVDAKMLLAQGKAKSSSQAAQMAGISRSAFYKYKDAIYLYDERMSENITTLYLTLEDRPGVLSLLLSELYRAGANIITVNQNIPVDGVALVSVSVRTGASSRSRSEILDMLGALDGVVEAKAI</sequence>
<dbReference type="NCBIfam" id="NF003361">
    <property type="entry name" value="PRK04435.1"/>
    <property type="match status" value="1"/>
</dbReference>
<feature type="domain" description="ACT" evidence="1">
    <location>
        <begin position="70"/>
        <end position="143"/>
    </location>
</feature>
<dbReference type="Proteomes" id="UP000260828">
    <property type="component" value="Unassembled WGS sequence"/>
</dbReference>
<dbReference type="InterPro" id="IPR045865">
    <property type="entry name" value="ACT-like_dom_sf"/>
</dbReference>
<gene>
    <name evidence="3" type="ORF">DXC40_02420</name>
    <name evidence="2" type="ORF">ERS852551_01268</name>
</gene>
<evidence type="ECO:0000313" key="2">
    <source>
        <dbReference type="EMBL" id="CUP58558.1"/>
    </source>
</evidence>
<dbReference type="SUPFAM" id="SSF55021">
    <property type="entry name" value="ACT-like"/>
    <property type="match status" value="1"/>
</dbReference>
<dbReference type="PIRSF" id="PIRSF025624">
    <property type="entry name" value="ACT_PheB"/>
    <property type="match status" value="1"/>
</dbReference>
<dbReference type="AlphaFoldDB" id="A0A174PIU5"/>
<dbReference type="Proteomes" id="UP000095765">
    <property type="component" value="Unassembled WGS sequence"/>
</dbReference>